<evidence type="ECO:0000256" key="13">
    <source>
        <dbReference type="ARBA" id="ARBA00038912"/>
    </source>
</evidence>
<keyword evidence="3" id="KW-0328">Glycosyltransferase</keyword>
<keyword evidence="9" id="KW-1015">Disulfide bond</keyword>
<comment type="similarity">
    <text evidence="11">Belongs to the glycosyltransferase 14 family.</text>
</comment>
<evidence type="ECO:0000256" key="16">
    <source>
        <dbReference type="ARBA" id="ARBA00041719"/>
    </source>
</evidence>
<evidence type="ECO:0000256" key="11">
    <source>
        <dbReference type="ARBA" id="ARBA00038150"/>
    </source>
</evidence>
<dbReference type="PANTHER" id="PTHR19297:SF81">
    <property type="entry name" value="BETA-1,3-GALACTOSYL-O-GLYCOSYL-GLYCOPROTEIN BETA-1,6-N-ACETYLGLUCOSAMINYLTRANSFERASE 3"/>
    <property type="match status" value="1"/>
</dbReference>
<feature type="transmembrane region" description="Helical" evidence="23">
    <location>
        <begin position="12"/>
        <end position="31"/>
    </location>
</feature>
<evidence type="ECO:0000256" key="2">
    <source>
        <dbReference type="ARBA" id="ARBA00004922"/>
    </source>
</evidence>
<evidence type="ECO:0000256" key="8">
    <source>
        <dbReference type="ARBA" id="ARBA00023136"/>
    </source>
</evidence>
<keyword evidence="6" id="KW-0735">Signal-anchor</keyword>
<evidence type="ECO:0000256" key="7">
    <source>
        <dbReference type="ARBA" id="ARBA00022989"/>
    </source>
</evidence>
<comment type="catalytic activity">
    <reaction evidence="20">
        <text>a 3-O-[N-acetyl-beta-D-glucosaminyl-(1-&gt;3)-N-acetyl-alpha-D-galactosaminyl]-L-threonyl-[protein] + UDP-N-acetyl-alpha-D-glucosamine = 3-O-[N-acetyl-beta-D-glucosaminyl-(1-&gt;3)-[N-acetyl-beta-D-glucosaminyl-(1-&gt;6)]-N-acetyl-alpha-D-galactosaminyl]-L-threonyl-[protein] + UDP + H(+)</text>
        <dbReference type="Rhea" id="RHEA:56192"/>
        <dbReference type="Rhea" id="RHEA-COMP:11692"/>
        <dbReference type="Rhea" id="RHEA-COMP:14413"/>
        <dbReference type="ChEBI" id="CHEBI:15378"/>
        <dbReference type="ChEBI" id="CHEBI:57705"/>
        <dbReference type="ChEBI" id="CHEBI:58223"/>
        <dbReference type="ChEBI" id="CHEBI:87080"/>
        <dbReference type="ChEBI" id="CHEBI:139580"/>
        <dbReference type="EC" id="2.4.1.148"/>
    </reaction>
</comment>
<evidence type="ECO:0000256" key="22">
    <source>
        <dbReference type="ARBA" id="ARBA00055416"/>
    </source>
</evidence>
<dbReference type="GO" id="GO:0003829">
    <property type="term" value="F:beta-1,3-galactosyl-O-glycosyl-glycoprotein beta-1,6-N-acetylglucosaminyltransferase activity"/>
    <property type="evidence" value="ECO:0007669"/>
    <property type="project" value="UniProtKB-EC"/>
</dbReference>
<dbReference type="InterPro" id="IPR003406">
    <property type="entry name" value="Glyco_trans_14"/>
</dbReference>
<dbReference type="EC" id="2.4.1.148" evidence="13"/>
<evidence type="ECO:0000256" key="17">
    <source>
        <dbReference type="ARBA" id="ARBA00047621"/>
    </source>
</evidence>
<evidence type="ECO:0000313" key="24">
    <source>
        <dbReference type="Ensembl" id="ENSPCEP00000008218.1"/>
    </source>
</evidence>
<keyword evidence="8 23" id="KW-0472">Membrane</keyword>
<dbReference type="Proteomes" id="UP000694393">
    <property type="component" value="Unplaced"/>
</dbReference>
<dbReference type="GO" id="GO:0047225">
    <property type="term" value="F:acetylgalactosaminyl-O-glycosyl-glycoprotein beta-1,6-N-acetylglucosaminyltransferase activity"/>
    <property type="evidence" value="ECO:0007669"/>
    <property type="project" value="UniProtKB-EC"/>
</dbReference>
<dbReference type="Ensembl" id="ENSPCET00000008504.1">
    <property type="protein sequence ID" value="ENSPCEP00000008218.1"/>
    <property type="gene ID" value="ENSPCEG00000006588.1"/>
</dbReference>
<comment type="catalytic activity">
    <reaction evidence="18">
        <text>3-O-[N-acetyl-beta-D-glucosaminyl-(1-&gt;3)-N-acetyl-alpha-D-galactosaminyl]-L-seryl-[protein] + UDP-N-acetyl-alpha-D-glucosamine = 3-O-[N-acetyl-beta-D-glucosaminyl-(1-&gt;3)-[N-acetyl-beta-D-glucosaminyl-(1-&gt;6)]-N-acetyl-alpha-D-galactosaminyl]-L-seryl-[protein] + UDP + H(+)</text>
        <dbReference type="Rhea" id="RHEA:56188"/>
        <dbReference type="Rhea" id="RHEA-COMP:11691"/>
        <dbReference type="Rhea" id="RHEA-COMP:14412"/>
        <dbReference type="ChEBI" id="CHEBI:15378"/>
        <dbReference type="ChEBI" id="CHEBI:57705"/>
        <dbReference type="ChEBI" id="CHEBI:58223"/>
        <dbReference type="ChEBI" id="CHEBI:87079"/>
        <dbReference type="ChEBI" id="CHEBI:139581"/>
        <dbReference type="EC" id="2.4.1.148"/>
    </reaction>
</comment>
<evidence type="ECO:0000256" key="18">
    <source>
        <dbReference type="ARBA" id="ARBA00048927"/>
    </source>
</evidence>
<comment type="subcellular location">
    <subcellularLocation>
        <location evidence="1">Golgi apparatus membrane</location>
        <topology evidence="1">Single-pass type II membrane protein</topology>
    </subcellularLocation>
</comment>
<evidence type="ECO:0000256" key="23">
    <source>
        <dbReference type="SAM" id="Phobius"/>
    </source>
</evidence>
<organism evidence="24 25">
    <name type="scientific">Pelusios castaneus</name>
    <name type="common">West African mud turtle</name>
    <dbReference type="NCBI Taxonomy" id="367368"/>
    <lineage>
        <taxon>Eukaryota</taxon>
        <taxon>Metazoa</taxon>
        <taxon>Chordata</taxon>
        <taxon>Craniata</taxon>
        <taxon>Vertebrata</taxon>
        <taxon>Euteleostomi</taxon>
        <taxon>Archelosauria</taxon>
        <taxon>Testudinata</taxon>
        <taxon>Testudines</taxon>
        <taxon>Pleurodira</taxon>
        <taxon>Pelomedusidae</taxon>
        <taxon>Pelusios</taxon>
    </lineage>
</organism>
<name>A0A8C8RQG2_9SAUR</name>
<dbReference type="AlphaFoldDB" id="A0A8C8RQG2"/>
<dbReference type="EC" id="2.4.1.102" evidence="14"/>
<sequence>ARQWGWLCQIHRLFLIAFLMLFATLGLKYTAGEWECSLSDLGKALQSQSCKDQLYESLKLPARGHINCSRIIRGDVEEVQKALLRRLQVKTQPEPLTPKDYINLTKDCALFKAARRFIEVPLSREEADFPIAYSMVIHEKIPMFDRLLRSIYAPQNLYCVHVDRKAPEDFQEAVRGIASCFPNVFVASKLERVVYTSWSRVQADLNCMEDLLRSRVPWRYLLNTCGTDFPLKTNAETVRALKFLNGRNNLESEKPSSIKRDRWKFHHQVGEAVVRTGTEKSPPPHGSPMFSGSAYMVVTRAFVQHLFQNPTVQQFLEWSKDTYSPDEHIWATLHRMPGVPGSVPSNDKYQLSDVNSVARLVKWEYLEGDVSKGAPYPPCTGTHRRAVCVYGLGDLHWLLQSHHLLANKFDPDVDEGAIQCLEEYLRHKALYGTEP</sequence>
<evidence type="ECO:0000256" key="14">
    <source>
        <dbReference type="ARBA" id="ARBA00038948"/>
    </source>
</evidence>
<keyword evidence="25" id="KW-1185">Reference proteome</keyword>
<keyword evidence="10" id="KW-0325">Glycoprotein</keyword>
<evidence type="ECO:0000256" key="15">
    <source>
        <dbReference type="ARBA" id="ARBA00039292"/>
    </source>
</evidence>
<dbReference type="GO" id="GO:0000139">
    <property type="term" value="C:Golgi membrane"/>
    <property type="evidence" value="ECO:0007669"/>
    <property type="project" value="UniProtKB-SubCell"/>
</dbReference>
<evidence type="ECO:0000256" key="5">
    <source>
        <dbReference type="ARBA" id="ARBA00022692"/>
    </source>
</evidence>
<reference evidence="24" key="1">
    <citation type="submission" date="2025-08" db="UniProtKB">
        <authorList>
            <consortium name="Ensembl"/>
        </authorList>
    </citation>
    <scope>IDENTIFICATION</scope>
</reference>
<evidence type="ECO:0000256" key="3">
    <source>
        <dbReference type="ARBA" id="ARBA00022676"/>
    </source>
</evidence>
<evidence type="ECO:0000256" key="6">
    <source>
        <dbReference type="ARBA" id="ARBA00022968"/>
    </source>
</evidence>
<comment type="catalytic activity">
    <reaction evidence="19">
        <text>a 3-O-[beta-D-galactosyl-(1-&gt;3)-N-acetyl-alpha-D-galactosaminyl]-L-threonyl-[protein] + UDP-N-acetyl-alpha-D-glucosamine = a 3-O-{beta-D-galactosyl-(1-&gt;3)-[N-acetyl-beta-D-glucosaminyl-(1-&gt;6)]-N-acetyl-alpha-D-galactosaminyl}-L-threonyl-[protein] + UDP + H(+)</text>
        <dbReference type="Rhea" id="RHEA:56216"/>
        <dbReference type="Rhea" id="RHEA-COMP:13923"/>
        <dbReference type="Rhea" id="RHEA-COMP:14420"/>
        <dbReference type="ChEBI" id="CHEBI:15378"/>
        <dbReference type="ChEBI" id="CHEBI:57705"/>
        <dbReference type="ChEBI" id="CHEBI:58223"/>
        <dbReference type="ChEBI" id="CHEBI:137950"/>
        <dbReference type="ChEBI" id="CHEBI:139607"/>
        <dbReference type="EC" id="2.4.1.102"/>
    </reaction>
</comment>
<evidence type="ECO:0000313" key="25">
    <source>
        <dbReference type="Proteomes" id="UP000694393"/>
    </source>
</evidence>
<comment type="function">
    <text evidence="22">Glycosyltransferase that can synthesize all known mucin beta 6 N-acetylglucosaminides. Mediates core 2 and core 4 O-glycan branching, 2 important steps in mucin-type biosynthesis. Also has I-branching enzyme activity by converting linear into branched poly-N-acetyllactosaminoglycans, leading to introduce the blood group I antigen during embryonic development.</text>
</comment>
<reference evidence="24" key="2">
    <citation type="submission" date="2025-09" db="UniProtKB">
        <authorList>
            <consortium name="Ensembl"/>
        </authorList>
    </citation>
    <scope>IDENTIFICATION</scope>
</reference>
<comment type="catalytic activity">
    <reaction evidence="17">
        <text>a beta-D-Gal-(1-&gt;4)-beta-D-GlcNAc-(1-&gt;3)-beta-D-Gal-(1-&gt;4)-beta-D-GlcNAc derivative + UDP-N-acetyl-alpha-D-glucosamine = a beta-D-Gal-(1-&gt;4)-beta-D-GlcNAc-(1-&gt;3)-[beta-D-GlcNAc-(1-&gt;6)]-beta-D-Gal-(1-&gt;4)-N-acetyl-beta-D-GlcNAc derivative + UDP + H(+)</text>
        <dbReference type="Rhea" id="RHEA:54820"/>
        <dbReference type="ChEBI" id="CHEBI:15378"/>
        <dbReference type="ChEBI" id="CHEBI:57705"/>
        <dbReference type="ChEBI" id="CHEBI:58223"/>
        <dbReference type="ChEBI" id="CHEBI:138371"/>
        <dbReference type="ChEBI" id="CHEBI:138372"/>
        <dbReference type="EC" id="2.4.1.150"/>
    </reaction>
</comment>
<dbReference type="GO" id="GO:0008109">
    <property type="term" value="F:N-acetyllactosaminide beta-1,6-N-acetylglucosaminyltransferase activity"/>
    <property type="evidence" value="ECO:0007669"/>
    <property type="project" value="UniProtKB-EC"/>
</dbReference>
<comment type="catalytic activity">
    <reaction evidence="21">
        <text>a 3-O-[beta-D-galactosyl-(1-&gt;3)-N-acetyl-alpha-D-galactosaminyl]-L-seryl-[protein] + UDP-N-acetyl-alpha-D-glucosamine = 3-O-{beta-D-galactosyl-(1-&gt;3)-[N-acetyl-beta-D-glucosaminyl-(1-&gt;6)]-N-acetyl-alpha-D-galactosaminyl}-L-seryl-[protein] + UDP + H(+)</text>
        <dbReference type="Rhea" id="RHEA:56212"/>
        <dbReference type="Rhea" id="RHEA-COMP:13922"/>
        <dbReference type="Rhea" id="RHEA-COMP:14419"/>
        <dbReference type="ChEBI" id="CHEBI:15378"/>
        <dbReference type="ChEBI" id="CHEBI:57705"/>
        <dbReference type="ChEBI" id="CHEBI:58223"/>
        <dbReference type="ChEBI" id="CHEBI:137949"/>
        <dbReference type="ChEBI" id="CHEBI:139605"/>
        <dbReference type="EC" id="2.4.1.102"/>
    </reaction>
</comment>
<protein>
    <recommendedName>
        <fullName evidence="15">Beta-1,3-galactosyl-O-glycosyl-glycoprotein beta-1,6-N-acetylglucosaminyltransferase 3</fullName>
        <ecNumber evidence="14">2.4.1.102</ecNumber>
        <ecNumber evidence="13">2.4.1.148</ecNumber>
        <ecNumber evidence="12">2.4.1.150</ecNumber>
    </recommendedName>
    <alternativeName>
        <fullName evidence="16">C2GnT-mucin type</fullName>
    </alternativeName>
</protein>
<accession>A0A8C8RQG2</accession>
<comment type="pathway">
    <text evidence="2">Protein modification; protein glycosylation.</text>
</comment>
<dbReference type="EC" id="2.4.1.150" evidence="12"/>
<evidence type="ECO:0000256" key="1">
    <source>
        <dbReference type="ARBA" id="ARBA00004323"/>
    </source>
</evidence>
<keyword evidence="7 23" id="KW-1133">Transmembrane helix</keyword>
<keyword evidence="4" id="KW-0808">Transferase</keyword>
<dbReference type="PANTHER" id="PTHR19297">
    <property type="entry name" value="GLYCOSYLTRANSFERASE 14 FAMILY MEMBER"/>
    <property type="match status" value="1"/>
</dbReference>
<proteinExistence type="inferred from homology"/>
<evidence type="ECO:0000256" key="19">
    <source>
        <dbReference type="ARBA" id="ARBA00049870"/>
    </source>
</evidence>
<evidence type="ECO:0000256" key="21">
    <source>
        <dbReference type="ARBA" id="ARBA00049911"/>
    </source>
</evidence>
<dbReference type="Pfam" id="PF02485">
    <property type="entry name" value="Branch"/>
    <property type="match status" value="1"/>
</dbReference>
<evidence type="ECO:0000256" key="4">
    <source>
        <dbReference type="ARBA" id="ARBA00022679"/>
    </source>
</evidence>
<evidence type="ECO:0000256" key="10">
    <source>
        <dbReference type="ARBA" id="ARBA00023180"/>
    </source>
</evidence>
<evidence type="ECO:0000256" key="20">
    <source>
        <dbReference type="ARBA" id="ARBA00049876"/>
    </source>
</evidence>
<keyword evidence="5 23" id="KW-0812">Transmembrane</keyword>
<evidence type="ECO:0000256" key="12">
    <source>
        <dbReference type="ARBA" id="ARBA00038907"/>
    </source>
</evidence>
<evidence type="ECO:0000256" key="9">
    <source>
        <dbReference type="ARBA" id="ARBA00023157"/>
    </source>
</evidence>